<organism evidence="1 2">
    <name type="scientific">Acaulospora morrowiae</name>
    <dbReference type="NCBI Taxonomy" id="94023"/>
    <lineage>
        <taxon>Eukaryota</taxon>
        <taxon>Fungi</taxon>
        <taxon>Fungi incertae sedis</taxon>
        <taxon>Mucoromycota</taxon>
        <taxon>Glomeromycotina</taxon>
        <taxon>Glomeromycetes</taxon>
        <taxon>Diversisporales</taxon>
        <taxon>Acaulosporaceae</taxon>
        <taxon>Acaulospora</taxon>
    </lineage>
</organism>
<dbReference type="Proteomes" id="UP000789342">
    <property type="component" value="Unassembled WGS sequence"/>
</dbReference>
<proteinExistence type="predicted"/>
<reference evidence="1" key="1">
    <citation type="submission" date="2021-06" db="EMBL/GenBank/DDBJ databases">
        <authorList>
            <person name="Kallberg Y."/>
            <person name="Tangrot J."/>
            <person name="Rosling A."/>
        </authorList>
    </citation>
    <scope>NUCLEOTIDE SEQUENCE</scope>
    <source>
        <strain evidence="1">CL551</strain>
    </source>
</reference>
<keyword evidence="2" id="KW-1185">Reference proteome</keyword>
<gene>
    <name evidence="1" type="ORF">AMORRO_LOCUS11945</name>
</gene>
<protein>
    <submittedName>
        <fullName evidence="1">17926_t:CDS:1</fullName>
    </submittedName>
</protein>
<evidence type="ECO:0000313" key="1">
    <source>
        <dbReference type="EMBL" id="CAG8697837.1"/>
    </source>
</evidence>
<dbReference type="EMBL" id="CAJVPV010016373">
    <property type="protein sequence ID" value="CAG8697837.1"/>
    <property type="molecule type" value="Genomic_DNA"/>
</dbReference>
<dbReference type="AlphaFoldDB" id="A0A9N9HNI5"/>
<dbReference type="OrthoDB" id="6247875at2759"/>
<dbReference type="SUPFAM" id="SSF47095">
    <property type="entry name" value="HMG-box"/>
    <property type="match status" value="1"/>
</dbReference>
<name>A0A9N9HNI5_9GLOM</name>
<sequence>MPKKSKRARRTLAQLEEIIASSKSQRELNKIAFKEQEGMIELHKETREVQRIIKGLLEHKEFDDVKTTLTIRELLKLPVVVKSGHIKRPPNNFILQRMDVACEFRNVKAQLSVHEITLIVKERRKNPNEVESKFWEKLALVTKQLHEHNYPSYKYSPKRKSQIIVPSQPLHPFAADYTPMYTQTPTNLLFRNNVTIGMNSSYSDIRYTI</sequence>
<comment type="caution">
    <text evidence="1">The sequence shown here is derived from an EMBL/GenBank/DDBJ whole genome shotgun (WGS) entry which is preliminary data.</text>
</comment>
<evidence type="ECO:0000313" key="2">
    <source>
        <dbReference type="Proteomes" id="UP000789342"/>
    </source>
</evidence>
<accession>A0A9N9HNI5</accession>
<dbReference type="Gene3D" id="1.10.30.10">
    <property type="entry name" value="High mobility group box domain"/>
    <property type="match status" value="1"/>
</dbReference>
<dbReference type="InterPro" id="IPR036910">
    <property type="entry name" value="HMG_box_dom_sf"/>
</dbReference>